<dbReference type="InterPro" id="IPR009839">
    <property type="entry name" value="SseB_N"/>
</dbReference>
<evidence type="ECO:0000259" key="1">
    <source>
        <dbReference type="Pfam" id="PF07179"/>
    </source>
</evidence>
<sequence>MKLKNSKLSTLLDIYQKQNGKGDSYKNVILELLNGDSLLLLPSQNDSQENQEPVTENRGKTLKLSSVFNIDGVTVLGAFTDENALFSWAKQPIPYKMLESKDVLKLCEETAIGRIVINSGSPTMFVLEQNRE</sequence>
<feature type="domain" description="SseB protein N-terminal" evidence="1">
    <location>
        <begin position="25"/>
        <end position="129"/>
    </location>
</feature>
<comment type="caution">
    <text evidence="2">The sequence shown here is derived from an EMBL/GenBank/DDBJ whole genome shotgun (WGS) entry which is preliminary data.</text>
</comment>
<protein>
    <recommendedName>
        <fullName evidence="1">SseB protein N-terminal domain-containing protein</fullName>
    </recommendedName>
</protein>
<dbReference type="EMBL" id="SBII01000003">
    <property type="protein sequence ID" value="RWX01575.1"/>
    <property type="molecule type" value="Genomic_DNA"/>
</dbReference>
<dbReference type="Proteomes" id="UP000287527">
    <property type="component" value="Unassembled WGS sequence"/>
</dbReference>
<reference evidence="2 3" key="1">
    <citation type="submission" date="2019-01" db="EMBL/GenBank/DDBJ databases">
        <title>Flavobacterium sp. nov.,isolated from freshwater.</title>
        <authorList>
            <person name="Zhang R."/>
            <person name="Du Z.-J."/>
        </authorList>
    </citation>
    <scope>NUCLEOTIDE SEQUENCE [LARGE SCALE GENOMIC DNA]</scope>
    <source>
        <strain evidence="2 3">1E403</strain>
    </source>
</reference>
<dbReference type="OrthoDB" id="1365698at2"/>
<dbReference type="Pfam" id="PF07179">
    <property type="entry name" value="SseB"/>
    <property type="match status" value="1"/>
</dbReference>
<dbReference type="AlphaFoldDB" id="A0A3S3QDZ0"/>
<keyword evidence="3" id="KW-1185">Reference proteome</keyword>
<organism evidence="2 3">
    <name type="scientific">Flavobacterium cerinum</name>
    <dbReference type="NCBI Taxonomy" id="2502784"/>
    <lineage>
        <taxon>Bacteria</taxon>
        <taxon>Pseudomonadati</taxon>
        <taxon>Bacteroidota</taxon>
        <taxon>Flavobacteriia</taxon>
        <taxon>Flavobacteriales</taxon>
        <taxon>Flavobacteriaceae</taxon>
        <taxon>Flavobacterium</taxon>
    </lineage>
</organism>
<name>A0A3S3QDZ0_9FLAO</name>
<gene>
    <name evidence="2" type="ORF">EPI11_06390</name>
</gene>
<evidence type="ECO:0000313" key="2">
    <source>
        <dbReference type="EMBL" id="RWX01575.1"/>
    </source>
</evidence>
<evidence type="ECO:0000313" key="3">
    <source>
        <dbReference type="Proteomes" id="UP000287527"/>
    </source>
</evidence>
<proteinExistence type="predicted"/>
<accession>A0A3S3QDZ0</accession>